<evidence type="ECO:0000256" key="1">
    <source>
        <dbReference type="SAM" id="MobiDB-lite"/>
    </source>
</evidence>
<reference evidence="2 3" key="1">
    <citation type="submission" date="2019-03" db="EMBL/GenBank/DDBJ databases">
        <title>First draft genome of Liparis tanakae, snailfish: a comprehensive survey of snailfish specific genes.</title>
        <authorList>
            <person name="Kim W."/>
            <person name="Song I."/>
            <person name="Jeong J.-H."/>
            <person name="Kim D."/>
            <person name="Kim S."/>
            <person name="Ryu S."/>
            <person name="Song J.Y."/>
            <person name="Lee S.K."/>
        </authorList>
    </citation>
    <scope>NUCLEOTIDE SEQUENCE [LARGE SCALE GENOMIC DNA]</scope>
    <source>
        <tissue evidence="2">Muscle</tissue>
    </source>
</reference>
<dbReference type="Proteomes" id="UP000314294">
    <property type="component" value="Unassembled WGS sequence"/>
</dbReference>
<comment type="caution">
    <text evidence="2">The sequence shown here is derived from an EMBL/GenBank/DDBJ whole genome shotgun (WGS) entry which is preliminary data.</text>
</comment>
<dbReference type="EMBL" id="SRLO01001072">
    <property type="protein sequence ID" value="TNN41943.1"/>
    <property type="molecule type" value="Genomic_DNA"/>
</dbReference>
<feature type="compositionally biased region" description="Acidic residues" evidence="1">
    <location>
        <begin position="51"/>
        <end position="63"/>
    </location>
</feature>
<dbReference type="AlphaFoldDB" id="A0A4Z2FME2"/>
<evidence type="ECO:0000313" key="2">
    <source>
        <dbReference type="EMBL" id="TNN41943.1"/>
    </source>
</evidence>
<name>A0A4Z2FME2_9TELE</name>
<feature type="compositionally biased region" description="Basic and acidic residues" evidence="1">
    <location>
        <begin position="39"/>
        <end position="50"/>
    </location>
</feature>
<evidence type="ECO:0000313" key="3">
    <source>
        <dbReference type="Proteomes" id="UP000314294"/>
    </source>
</evidence>
<feature type="region of interest" description="Disordered" evidence="1">
    <location>
        <begin position="39"/>
        <end position="63"/>
    </location>
</feature>
<proteinExistence type="predicted"/>
<gene>
    <name evidence="2" type="ORF">EYF80_047901</name>
</gene>
<protein>
    <submittedName>
        <fullName evidence="2">Uncharacterized protein</fullName>
    </submittedName>
</protein>
<accession>A0A4Z2FME2</accession>
<sequence>MLQGRHLRDTRLRSSLVLLPSMLGYRGCHGNQKIEEEECGRKEIEERREGEEFEEGGQEGDRR</sequence>
<organism evidence="2 3">
    <name type="scientific">Liparis tanakae</name>
    <name type="common">Tanaka's snailfish</name>
    <dbReference type="NCBI Taxonomy" id="230148"/>
    <lineage>
        <taxon>Eukaryota</taxon>
        <taxon>Metazoa</taxon>
        <taxon>Chordata</taxon>
        <taxon>Craniata</taxon>
        <taxon>Vertebrata</taxon>
        <taxon>Euteleostomi</taxon>
        <taxon>Actinopterygii</taxon>
        <taxon>Neopterygii</taxon>
        <taxon>Teleostei</taxon>
        <taxon>Neoteleostei</taxon>
        <taxon>Acanthomorphata</taxon>
        <taxon>Eupercaria</taxon>
        <taxon>Perciformes</taxon>
        <taxon>Cottioidei</taxon>
        <taxon>Cottales</taxon>
        <taxon>Liparidae</taxon>
        <taxon>Liparis</taxon>
    </lineage>
</organism>
<keyword evidence="3" id="KW-1185">Reference proteome</keyword>